<keyword evidence="5" id="KW-1185">Reference proteome</keyword>
<gene>
    <name evidence="2" type="ORF">NTU39_00630</name>
    <name evidence="3" type="ORF">PCO31010_01595</name>
</gene>
<dbReference type="Proteomes" id="UP001058980">
    <property type="component" value="Chromosome"/>
</dbReference>
<feature type="compositionally biased region" description="Polar residues" evidence="1">
    <location>
        <begin position="1"/>
        <end position="10"/>
    </location>
</feature>
<dbReference type="Proteomes" id="UP000343335">
    <property type="component" value="Unassembled WGS sequence"/>
</dbReference>
<organism evidence="3 4">
    <name type="scientific">Pandoraea commovens</name>
    <dbReference type="NCBI Taxonomy" id="2508289"/>
    <lineage>
        <taxon>Bacteria</taxon>
        <taxon>Pseudomonadati</taxon>
        <taxon>Pseudomonadota</taxon>
        <taxon>Betaproteobacteria</taxon>
        <taxon>Burkholderiales</taxon>
        <taxon>Burkholderiaceae</taxon>
        <taxon>Pandoraea</taxon>
    </lineage>
</organism>
<evidence type="ECO:0000313" key="4">
    <source>
        <dbReference type="Proteomes" id="UP000343335"/>
    </source>
</evidence>
<dbReference type="EMBL" id="CABPSA010000002">
    <property type="protein sequence ID" value="VVD90025.1"/>
    <property type="molecule type" value="Genomic_DNA"/>
</dbReference>
<dbReference type="OrthoDB" id="9812192at2"/>
<evidence type="ECO:0000256" key="1">
    <source>
        <dbReference type="SAM" id="MobiDB-lite"/>
    </source>
</evidence>
<dbReference type="AlphaFoldDB" id="A0A5E4TQB4"/>
<sequence>MENVTSSGLSPIQPPCEPDAAQGPSFTRTGVAGDLARARQASSDAKLQPYASSLREPPILRDVDFSKIYDVWTEVSERPEQESTESQISELKGAIGVEIISSQNMNATAKAVMAELLWNIDKLPEHDRSRGLEMVLDAFDELLEKSWFDALILEVLADFDGPEWLGKFPESERKTVQLFLDAVKES</sequence>
<reference evidence="3 4" key="1">
    <citation type="submission" date="2019-08" db="EMBL/GenBank/DDBJ databases">
        <authorList>
            <person name="Peeters C."/>
        </authorList>
    </citation>
    <scope>NUCLEOTIDE SEQUENCE [LARGE SCALE GENOMIC DNA]</scope>
    <source>
        <strain evidence="3 4">LMG 31010</strain>
    </source>
</reference>
<dbReference type="RefSeq" id="WP_150663761.1">
    <property type="nucleotide sequence ID" value="NZ_CABPSA010000002.1"/>
</dbReference>
<protein>
    <submittedName>
        <fullName evidence="3">Uncharacterized protein</fullName>
    </submittedName>
</protein>
<dbReference type="EMBL" id="CP102780">
    <property type="protein sequence ID" value="UVA79585.1"/>
    <property type="molecule type" value="Genomic_DNA"/>
</dbReference>
<evidence type="ECO:0000313" key="2">
    <source>
        <dbReference type="EMBL" id="UVA79585.1"/>
    </source>
</evidence>
<name>A0A5E4TQB4_9BURK</name>
<reference evidence="2" key="2">
    <citation type="submission" date="2022-08" db="EMBL/GenBank/DDBJ databases">
        <title>Multi-unit outbreak of Pandoraea commovens among non-cystic fibrosis intensive care patients from 2019 to 2021 in Berlin, Germany.</title>
        <authorList>
            <person name="Menzel P."/>
        </authorList>
    </citation>
    <scope>NUCLEOTIDE SEQUENCE</scope>
    <source>
        <strain evidence="2">LB-19-202-79</strain>
    </source>
</reference>
<evidence type="ECO:0000313" key="5">
    <source>
        <dbReference type="Proteomes" id="UP001058980"/>
    </source>
</evidence>
<accession>A0A5E4TQB4</accession>
<evidence type="ECO:0000313" key="3">
    <source>
        <dbReference type="EMBL" id="VVD90025.1"/>
    </source>
</evidence>
<proteinExistence type="predicted"/>
<feature type="region of interest" description="Disordered" evidence="1">
    <location>
        <begin position="1"/>
        <end position="49"/>
    </location>
</feature>